<dbReference type="Gene3D" id="3.40.50.720">
    <property type="entry name" value="NAD(P)-binding Rossmann-like Domain"/>
    <property type="match status" value="1"/>
</dbReference>
<sequence>ATSGLGKATAFALSRKGFYVVLAESFLLILQLDGPRTYYQRFSTTLSDIKRQNEDAKLKAFEVDMSSFQLVLKFRSSLEQWLFESDLHSSVQLLVNNAGILATSSRPTVEGFDRMIATNYVGAFSLTKLLLPLLRNSPVPSRVVNVTSFTHRSAFTGRFDMDSVTGVNFSRSKQYPCARIYEYSKSVDPGAVKTNIMHELPSYIQVIAFCGLKILGLMQSPEDAAESVIDAALAPPEISGKYFFGGRTIESSTLSSDPKMAKELWDTSCLIFNELQQTHT</sequence>
<accession>Q9LZA3</accession>
<gene>
    <name evidence="3" type="primary">F8F6_280</name>
</gene>
<keyword evidence="2" id="KW-0560">Oxidoreductase</keyword>
<reference key="1">
    <citation type="journal article" date="2000" name="Nature">
        <title>Sequence and analysis of chromosome 5 of the plant Arabidopsis thaliana.</title>
        <authorList>
            <consortium name="Kazusa DNA Research Institute"/>
            <consortium name="Cold Spring Harbor and Washington University in St Louis Sequencing Consortium"/>
            <consortium name="European Union Arabidopsis Genome Sequencing Consortium"/>
            <person name="Tabata S."/>
            <person name="Kaneko T."/>
            <person name="Nakamura Y."/>
            <person name="Kotani H."/>
            <person name="Kato T."/>
            <person name="Asamizu E."/>
            <person name="Miyajima N."/>
            <person name="Sasamoto S."/>
            <person name="Kimura T."/>
            <person name="Hosouchi T."/>
            <person name="Kawashima K."/>
            <person name="Kohara M."/>
            <person name="Matsumoto M."/>
            <person name="Matsuno A."/>
            <person name="Muraki A."/>
            <person name="Nakayama S."/>
            <person name="Nakazaki N."/>
            <person name="Naruo K."/>
            <person name="Okumura S."/>
            <person name="Shinpo S."/>
            <person name="Takeuchi C."/>
            <person name="Wada T."/>
            <person name="Watanabe A."/>
            <person name="Yamada M."/>
            <person name="Yasuda M."/>
            <person name="Sato S."/>
            <person name="de la Bastide M."/>
            <person name="Huang E."/>
            <person name="Spiegel L."/>
            <person name="Gnoj L."/>
            <person name="O'Shaughnessy A."/>
            <person name="Preston R."/>
            <person name="Habermann K."/>
            <person name="Murray J."/>
            <person name="Johnson D."/>
            <person name="Rohlfing T."/>
            <person name="Nelson J."/>
            <person name="Stoneking T."/>
            <person name="Pepin K."/>
            <person name="Spieth J."/>
            <person name="Sekhon M."/>
            <person name="Armstrong J."/>
            <person name="Becker M."/>
            <person name="Belter E."/>
            <person name="Cordum H."/>
            <person name="Cordes M."/>
            <person name="Courtney L."/>
            <person name="Courtney W."/>
            <person name="Dante M."/>
            <person name="Du H."/>
            <person name="Edwards J."/>
            <person name="Fryman J."/>
            <person name="Haakensen B."/>
            <person name="Lamar E."/>
            <person name="Latreille P."/>
            <person name="Leonard S."/>
            <person name="Meyer R."/>
            <person name="Mulvaney E."/>
            <person name="Ozersky P."/>
            <person name="Riley A."/>
            <person name="Strowmatt C."/>
            <person name="Wagner-McPherson C."/>
            <person name="Wollam A."/>
            <person name="Yoakum M."/>
            <person name="Bell M."/>
            <person name="Dedhia N."/>
            <person name="Parnell L."/>
            <person name="Shah R."/>
            <person name="Rodriguez M."/>
            <person name="See L.H."/>
            <person name="Vil D."/>
            <person name="Baker J."/>
            <person name="Kirchoff K."/>
            <person name="Toth K."/>
            <person name="King L."/>
            <person name="Bahret A."/>
            <person name="Miller B."/>
            <person name="Marra M."/>
            <person name="Martienssen R."/>
            <person name="McCombie W.R."/>
            <person name="Wilson R.K."/>
            <person name="Murphy G."/>
            <person name="Bancroft I."/>
            <person name="Volckaert G."/>
            <person name="Wambutt R."/>
            <person name="Dusterhoft A."/>
            <person name="Stiekema W."/>
            <person name="Pohl T."/>
            <person name="Entian K.D."/>
            <person name="Terryn N."/>
            <person name="Hartley N."/>
            <person name="Bent E."/>
            <person name="Johnson S."/>
            <person name="Langham S.A."/>
            <person name="McCullagh B."/>
            <person name="Robben J."/>
            <person name="Grymonprez B."/>
            <person name="Zimmermann W."/>
            <person name="Ramsperger U."/>
            <person name="Wedler H."/>
            <person name="Balke K."/>
            <person name="Wedler E."/>
            <person name="Peters S."/>
            <person name="van Staveren M."/>
            <person name="Dirkse W."/>
            <person name="Mooijman P."/>
            <person name="Lankhorst R.K."/>
            <person name="Weitzenegger T."/>
            <person name="Bothe G."/>
            <person name="Rose M."/>
            <person name="Hauf J."/>
            <person name="Berneiser S."/>
            <person name="Hempel S."/>
            <person name="Feldpausch M."/>
            <person name="Lamberth S."/>
            <person name="Villarroel R."/>
            <person name="Gielen J."/>
            <person name="Ardiles W."/>
            <person name="Bents O."/>
            <person name="Lemcke K."/>
            <person name="Kolesov G."/>
            <person name="Mayer K."/>
            <person name="Rudd S."/>
            <person name="Schoof H."/>
            <person name="Schueller C."/>
            <person name="Zaccaria P."/>
            <person name="Mewes H.W."/>
            <person name="Bevan M."/>
            <person name="Fransz P."/>
        </authorList>
    </citation>
    <scope>NUCLEOTIDE SEQUENCE [LARGE SCALE GENOMIC DNA]</scope>
    <source>
        <strain>cv. Columbia</strain>
    </source>
</reference>
<dbReference type="PANTHER" id="PTHR24320:SF185">
    <property type="entry name" value="3-OXOACYL-[ACYL-CARRIER-PROTEIN] REDUCTASE"/>
    <property type="match status" value="1"/>
</dbReference>
<dbReference type="ExpressionAtlas" id="Q9LZA3">
    <property type="expression patterns" value="baseline and differential"/>
</dbReference>
<feature type="non-terminal residue" evidence="3">
    <location>
        <position position="1"/>
    </location>
</feature>
<dbReference type="InterPro" id="IPR036291">
    <property type="entry name" value="NAD(P)-bd_dom_sf"/>
</dbReference>
<dbReference type="PANTHER" id="PTHR24320">
    <property type="entry name" value="RETINOL DEHYDROGENASE"/>
    <property type="match status" value="1"/>
</dbReference>
<evidence type="ECO:0000313" key="3">
    <source>
        <dbReference type="EMBL" id="CAB85527.1"/>
    </source>
</evidence>
<dbReference type="EMBL" id="AL162873">
    <property type="protein sequence ID" value="CAB85527.1"/>
    <property type="molecule type" value="Genomic_DNA"/>
</dbReference>
<comment type="similarity">
    <text evidence="1">Belongs to the short-chain dehydrogenases/reductases (SDR) family.</text>
</comment>
<reference evidence="3" key="2">
    <citation type="submission" date="2000-03" db="EMBL/GenBank/DDBJ databases">
        <authorList>
            <person name="Bevan M."/>
            <person name="Peters S.A."/>
            <person name="van Staveren M."/>
            <person name="Dirkse W."/>
            <person name="Stiekema W."/>
            <person name="Bancroft I."/>
            <person name="Mewes H.W."/>
            <person name="Rudd S."/>
            <person name="Lemcke K."/>
            <person name="Mayer K.F.X."/>
        </authorList>
    </citation>
    <scope>NUCLEOTIDE SEQUENCE</scope>
</reference>
<dbReference type="AlphaFoldDB" id="Q9LZA3"/>
<dbReference type="GO" id="GO:0016491">
    <property type="term" value="F:oxidoreductase activity"/>
    <property type="evidence" value="ECO:0007669"/>
    <property type="project" value="UniProtKB-KW"/>
</dbReference>
<evidence type="ECO:0000256" key="1">
    <source>
        <dbReference type="ARBA" id="ARBA00006484"/>
    </source>
</evidence>
<dbReference type="InterPro" id="IPR002347">
    <property type="entry name" value="SDR_fam"/>
</dbReference>
<name>Q9LZA3_ARATH</name>
<dbReference type="PIR" id="T48434">
    <property type="entry name" value="T48434"/>
</dbReference>
<evidence type="ECO:0000256" key="2">
    <source>
        <dbReference type="ARBA" id="ARBA00023002"/>
    </source>
</evidence>
<dbReference type="Pfam" id="PF00106">
    <property type="entry name" value="adh_short"/>
    <property type="match status" value="1"/>
</dbReference>
<protein>
    <submittedName>
        <fullName evidence="3">Uncharacterized protein F8F6_280</fullName>
    </submittedName>
</protein>
<dbReference type="SUPFAM" id="SSF51735">
    <property type="entry name" value="NAD(P)-binding Rossmann-fold domains"/>
    <property type="match status" value="1"/>
</dbReference>
<organism evidence="3">
    <name type="scientific">Arabidopsis thaliana</name>
    <name type="common">Mouse-ear cress</name>
    <dbReference type="NCBI Taxonomy" id="3702"/>
    <lineage>
        <taxon>Eukaryota</taxon>
        <taxon>Viridiplantae</taxon>
        <taxon>Streptophyta</taxon>
        <taxon>Embryophyta</taxon>
        <taxon>Tracheophyta</taxon>
        <taxon>Spermatophyta</taxon>
        <taxon>Magnoliopsida</taxon>
        <taxon>eudicotyledons</taxon>
        <taxon>Gunneridae</taxon>
        <taxon>Pentapetalae</taxon>
        <taxon>rosids</taxon>
        <taxon>malvids</taxon>
        <taxon>Brassicales</taxon>
        <taxon>Brassicaceae</taxon>
        <taxon>Camelineae</taxon>
        <taxon>Arabidopsis</taxon>
    </lineage>
</organism>
<proteinExistence type="inferred from homology"/>
<reference evidence="3" key="3">
    <citation type="submission" date="2000-03" db="EMBL/GenBank/DDBJ databases">
        <authorList>
            <person name="EU Arabidopsis sequencing project"/>
        </authorList>
    </citation>
    <scope>NUCLEOTIDE SEQUENCE</scope>
</reference>